<keyword evidence="13" id="KW-1185">Reference proteome</keyword>
<feature type="region of interest" description="Disordered" evidence="9">
    <location>
        <begin position="101"/>
        <end position="138"/>
    </location>
</feature>
<dbReference type="PANTHER" id="PTHR12308:SF84">
    <property type="entry name" value="ANOCTAMIN"/>
    <property type="match status" value="1"/>
</dbReference>
<dbReference type="GO" id="GO:0005886">
    <property type="term" value="C:plasma membrane"/>
    <property type="evidence" value="ECO:0007669"/>
    <property type="project" value="UniProtKB-SubCell"/>
</dbReference>
<dbReference type="GO" id="GO:0046983">
    <property type="term" value="F:protein dimerization activity"/>
    <property type="evidence" value="ECO:0007669"/>
    <property type="project" value="InterPro"/>
</dbReference>
<feature type="transmembrane region" description="Helical" evidence="8">
    <location>
        <begin position="526"/>
        <end position="552"/>
    </location>
</feature>
<evidence type="ECO:0000313" key="13">
    <source>
        <dbReference type="Proteomes" id="UP000663828"/>
    </source>
</evidence>
<feature type="transmembrane region" description="Helical" evidence="8">
    <location>
        <begin position="897"/>
        <end position="919"/>
    </location>
</feature>
<dbReference type="GO" id="GO:0005254">
    <property type="term" value="F:chloride channel activity"/>
    <property type="evidence" value="ECO:0007669"/>
    <property type="project" value="TreeGrafter"/>
</dbReference>
<dbReference type="AlphaFoldDB" id="A0A813Y0C4"/>
<feature type="compositionally biased region" description="Basic residues" evidence="9">
    <location>
        <begin position="121"/>
        <end position="131"/>
    </location>
</feature>
<dbReference type="Pfam" id="PF04547">
    <property type="entry name" value="Anoctamin"/>
    <property type="match status" value="1"/>
</dbReference>
<comment type="caution">
    <text evidence="8">Lacks conserved residue(s) required for the propagation of feature annotation.</text>
</comment>
<keyword evidence="6 8" id="KW-0472">Membrane</keyword>
<organism evidence="12 13">
    <name type="scientific">Adineta ricciae</name>
    <name type="common">Rotifer</name>
    <dbReference type="NCBI Taxonomy" id="249248"/>
    <lineage>
        <taxon>Eukaryota</taxon>
        <taxon>Metazoa</taxon>
        <taxon>Spiralia</taxon>
        <taxon>Gnathifera</taxon>
        <taxon>Rotifera</taxon>
        <taxon>Eurotatoria</taxon>
        <taxon>Bdelloidea</taxon>
        <taxon>Adinetida</taxon>
        <taxon>Adinetidae</taxon>
        <taxon>Adineta</taxon>
    </lineage>
</organism>
<dbReference type="EMBL" id="CAJNOR010000320">
    <property type="protein sequence ID" value="CAF0879205.1"/>
    <property type="molecule type" value="Genomic_DNA"/>
</dbReference>
<evidence type="ECO:0000313" key="12">
    <source>
        <dbReference type="EMBL" id="CAF0879205.1"/>
    </source>
</evidence>
<keyword evidence="3" id="KW-1003">Cell membrane</keyword>
<name>A0A813Y0C4_ADIRI</name>
<evidence type="ECO:0000256" key="6">
    <source>
        <dbReference type="ARBA" id="ARBA00023136"/>
    </source>
</evidence>
<evidence type="ECO:0000256" key="3">
    <source>
        <dbReference type="ARBA" id="ARBA00022475"/>
    </source>
</evidence>
<feature type="transmembrane region" description="Helical" evidence="8">
    <location>
        <begin position="375"/>
        <end position="396"/>
    </location>
</feature>
<evidence type="ECO:0000259" key="10">
    <source>
        <dbReference type="Pfam" id="PF04547"/>
    </source>
</evidence>
<feature type="domain" description="Anoctamin dimerisation" evidence="11">
    <location>
        <begin position="53"/>
        <end position="253"/>
    </location>
</feature>
<accession>A0A813Y0C4</accession>
<feature type="transmembrane region" description="Helical" evidence="8">
    <location>
        <begin position="802"/>
        <end position="825"/>
    </location>
</feature>
<keyword evidence="5 8" id="KW-1133">Transmembrane helix</keyword>
<evidence type="ECO:0000256" key="4">
    <source>
        <dbReference type="ARBA" id="ARBA00022692"/>
    </source>
</evidence>
<evidence type="ECO:0000256" key="8">
    <source>
        <dbReference type="RuleBase" id="RU280814"/>
    </source>
</evidence>
<evidence type="ECO:0000256" key="7">
    <source>
        <dbReference type="ARBA" id="ARBA00023180"/>
    </source>
</evidence>
<evidence type="ECO:0000256" key="1">
    <source>
        <dbReference type="ARBA" id="ARBA00004651"/>
    </source>
</evidence>
<dbReference type="PANTHER" id="PTHR12308">
    <property type="entry name" value="ANOCTAMIN"/>
    <property type="match status" value="1"/>
</dbReference>
<dbReference type="InterPro" id="IPR007632">
    <property type="entry name" value="Anoctamin"/>
</dbReference>
<feature type="domain" description="Anoctamin transmembrane" evidence="10">
    <location>
        <begin position="358"/>
        <end position="940"/>
    </location>
</feature>
<dbReference type="Pfam" id="PF16178">
    <property type="entry name" value="Anoct_dimer"/>
    <property type="match status" value="2"/>
</dbReference>
<feature type="transmembrane region" description="Helical" evidence="8">
    <location>
        <begin position="622"/>
        <end position="643"/>
    </location>
</feature>
<gene>
    <name evidence="12" type="ORF">XAT740_LOCUS6909</name>
</gene>
<protein>
    <recommendedName>
        <fullName evidence="8">Anoctamin</fullName>
    </recommendedName>
</protein>
<evidence type="ECO:0000256" key="9">
    <source>
        <dbReference type="SAM" id="MobiDB-lite"/>
    </source>
</evidence>
<keyword evidence="7" id="KW-0325">Glycoprotein</keyword>
<keyword evidence="4 8" id="KW-0812">Transmembrane</keyword>
<proteinExistence type="inferred from homology"/>
<dbReference type="InterPro" id="IPR049452">
    <property type="entry name" value="Anoctamin_TM"/>
</dbReference>
<feature type="transmembrane region" description="Helical" evidence="8">
    <location>
        <begin position="751"/>
        <end position="773"/>
    </location>
</feature>
<sequence>MSSKSGDSDFSGGGGGCRNLLRLRPVDWLEEADRQLYLTTPTTGNYHEGRPQQRRRIDFVLVYSLGVRDSIINKQRRQAFQQRLESVGFIIEEQDIVGGLESRHNNADDDDTNSDSANHRIFGRTRSRRRRKSEELPQQQSVKRFVRLHAPFELLLELAEKTRMKLPIEENRTSSVPKMPFDYLMSWLPFTQIDRTMFPPEQHYFLAEYDKTLRYRFEPLFDTLRGNSRDLYFTPAQRSRLVYDCLLRTPFDTTLELELEEQHVLHGTGDVKERRVLELEKIFTGSSTAAGIELLLRDQVYDDCYPLHAALLKRIEPHMIPSWIMMKGEHRNTFDRMKLWWYWSRISNVFKDQPINHIKDYFGEHVALYFCWLRWYIQMLILPCVLGLSVFFYGLWAMKHDVPTNDICYRLAHTVMCPRSHRQLWTLGEDCLYAKMAFLFDNKATVGYAAIVTVWSALFLPAWDVAEYQYQYEWDTFDLMDGNSGGGVNIDEPRPDFKRKVRTTRINPITGFVEQYMPARERCAKIASSFSVVAMMICLVLSFVFGVVLYRISIKATISSTHTPELVRRYSPYVASITGAFINLVVIIALSSLYERLAIWLTDYEIHRTEKDYENALTLKMFLFQFVNFYASIFYIAFIKPWFANPPGVESYKIGKYKTEECEASGCLAELSIQLLVILVGKQVINNLFEVGMVKFWTYFRRLLVHRNAFKQMRYRRHHTRHWYSKRPQEDDFMLERWTTTTLFYEYLELIIQYGFVTMFLVAFPLAPLCAFLNNIVEIRIDAHKFVCDVRRPVAKKVADIGIWRLIIAAISKLAILTNGLLIALTSDFVPRLVYQYSRSQNRTLTNYVNFTLSAYEINRLSATSLIKFNSTSTYCFYKDHRTPPWDSRPYQTNHDYYVIMVARLAFLIVFEHIVFVCLKLGEVLMPLLSKNVKQQIARKNFMVQTMHWGAHLYAKNPELIERDMQRIADVNPQHRQSNGGYELIYDVKRPIRQTPSFHAKSPQDEYRRPGSLKEMKADLTRALHTILSEDILDLGIR</sequence>
<comment type="subcellular location">
    <subcellularLocation>
        <location evidence="1">Cell membrane</location>
        <topology evidence="1">Multi-pass membrane protein</topology>
    </subcellularLocation>
    <subcellularLocation>
        <location evidence="8">Membrane</location>
        <topology evidence="8">Multi-pass membrane protein</topology>
    </subcellularLocation>
</comment>
<evidence type="ECO:0000256" key="2">
    <source>
        <dbReference type="ARBA" id="ARBA00009671"/>
    </source>
</evidence>
<comment type="similarity">
    <text evidence="2 8">Belongs to the anoctamin family.</text>
</comment>
<feature type="transmembrane region" description="Helical" evidence="8">
    <location>
        <begin position="573"/>
        <end position="594"/>
    </location>
</feature>
<dbReference type="InterPro" id="IPR032394">
    <property type="entry name" value="Anoct_dimer"/>
</dbReference>
<dbReference type="Proteomes" id="UP000663828">
    <property type="component" value="Unassembled WGS sequence"/>
</dbReference>
<feature type="domain" description="Anoctamin dimerisation" evidence="11">
    <location>
        <begin position="284"/>
        <end position="355"/>
    </location>
</feature>
<reference evidence="12" key="1">
    <citation type="submission" date="2021-02" db="EMBL/GenBank/DDBJ databases">
        <authorList>
            <person name="Nowell W R."/>
        </authorList>
    </citation>
    <scope>NUCLEOTIDE SEQUENCE</scope>
</reference>
<comment type="caution">
    <text evidence="12">The sequence shown here is derived from an EMBL/GenBank/DDBJ whole genome shotgun (WGS) entry which is preliminary data.</text>
</comment>
<evidence type="ECO:0000256" key="5">
    <source>
        <dbReference type="ARBA" id="ARBA00022989"/>
    </source>
</evidence>
<evidence type="ECO:0000259" key="11">
    <source>
        <dbReference type="Pfam" id="PF16178"/>
    </source>
</evidence>